<sequence length="556" mass="63687">MASANSWDQGGRLSREDFKKRQELEELRKSGAIEPERDEEGNEINPHIPQYMSSAPWYLNSKGPTLKHQRNLKVQSITEGVAARAVQPVGKGKTVSRTRDEFGEKKKSKDDDTDAPRANGYDTTYAGKRDRWNGFDADMYMKVVKRHELLAKERQALREQNVDKSLQEGESSASRVKQKDESDSSSSDDEDEQKDAEKAEMIDQDGKLVGQQLDTGRLGMQTRVSVRNLRIREDTAKYLRNLDVKSAYYDPKTRSMRSNPNPDKNPHELDYAGENFIRYTGDTVKVAKQQLYELEAYERGQDVHMLGMPTQAELLHTQFEDKKTSLVEKQKKQLYEHYGGQEYAEKSIPRAVIFGNTEQYVEYADDGTIVKGQERRVLNSKYEEDKMTNNHTKVWGSFWYNGKWGYACCCQFIRNSYCTGKTGIEAFEKQKGSRMGLTPFFENSSQMVATMQAQIQNQKQEKKDKSEGSKKLAIGDRMVGRSSDSFDKKALKKALKDEERREKHDGEADERKRKYNSLSTTDVTEEEMEAYMLKKNRGDDPLAGLSKGANNGYDFV</sequence>
<feature type="region of interest" description="Disordered" evidence="8">
    <location>
        <begin position="160"/>
        <end position="211"/>
    </location>
</feature>
<feature type="region of interest" description="Disordered" evidence="8">
    <location>
        <begin position="1"/>
        <end position="56"/>
    </location>
</feature>
<feature type="compositionally biased region" description="Basic and acidic residues" evidence="8">
    <location>
        <begin position="13"/>
        <end position="35"/>
    </location>
</feature>
<dbReference type="AlphaFoldDB" id="A0A7S4PJP6"/>
<dbReference type="InterPro" id="IPR039974">
    <property type="entry name" value="Splicing_factor_SLU7"/>
</dbReference>
<dbReference type="OMA" id="KYAWESQ"/>
<dbReference type="PANTHER" id="PTHR12942">
    <property type="entry name" value="STEP II SPLICING FACTOR SLU7"/>
    <property type="match status" value="1"/>
</dbReference>
<dbReference type="GO" id="GO:0000398">
    <property type="term" value="P:mRNA splicing, via spliceosome"/>
    <property type="evidence" value="ECO:0007669"/>
    <property type="project" value="UniProtKB-UniRule"/>
</dbReference>
<comment type="subcellular location">
    <subcellularLocation>
        <location evidence="1 7">Nucleus</location>
    </subcellularLocation>
</comment>
<evidence type="ECO:0000256" key="5">
    <source>
        <dbReference type="ARBA" id="ARBA00023187"/>
    </source>
</evidence>
<evidence type="ECO:0000256" key="2">
    <source>
        <dbReference type="ARBA" id="ARBA00007203"/>
    </source>
</evidence>
<evidence type="ECO:0000256" key="7">
    <source>
        <dbReference type="RuleBase" id="RU367071"/>
    </source>
</evidence>
<dbReference type="GO" id="GO:0030628">
    <property type="term" value="F:pre-mRNA 3'-splice site binding"/>
    <property type="evidence" value="ECO:0007669"/>
    <property type="project" value="UniProtKB-UniRule"/>
</dbReference>
<feature type="compositionally biased region" description="Basic and acidic residues" evidence="8">
    <location>
        <begin position="459"/>
        <end position="474"/>
    </location>
</feature>
<feature type="domain" description="Pre-mRNA-splicing factor SLU7" evidence="9">
    <location>
        <begin position="124"/>
        <end position="397"/>
    </location>
</feature>
<evidence type="ECO:0000313" key="10">
    <source>
        <dbReference type="EMBL" id="CAE2337293.1"/>
    </source>
</evidence>
<feature type="region of interest" description="Disordered" evidence="8">
    <location>
        <begin position="452"/>
        <end position="556"/>
    </location>
</feature>
<accession>A0A7S4PJP6</accession>
<feature type="compositionally biased region" description="Basic and acidic residues" evidence="8">
    <location>
        <begin position="195"/>
        <end position="206"/>
    </location>
</feature>
<keyword evidence="6 7" id="KW-0539">Nucleus</keyword>
<keyword evidence="4 7" id="KW-0747">Spliceosome</keyword>
<dbReference type="InterPro" id="IPR021715">
    <property type="entry name" value="Slu7_dom"/>
</dbReference>
<feature type="compositionally biased region" description="Basic and acidic residues" evidence="8">
    <location>
        <begin position="484"/>
        <end position="512"/>
    </location>
</feature>
<evidence type="ECO:0000259" key="9">
    <source>
        <dbReference type="Pfam" id="PF11708"/>
    </source>
</evidence>
<feature type="region of interest" description="Disordered" evidence="8">
    <location>
        <begin position="85"/>
        <end position="129"/>
    </location>
</feature>
<evidence type="ECO:0000256" key="3">
    <source>
        <dbReference type="ARBA" id="ARBA00022664"/>
    </source>
</evidence>
<reference evidence="10" key="1">
    <citation type="submission" date="2021-01" db="EMBL/GenBank/DDBJ databases">
        <authorList>
            <person name="Corre E."/>
            <person name="Pelletier E."/>
            <person name="Niang G."/>
            <person name="Scheremetjew M."/>
            <person name="Finn R."/>
            <person name="Kale V."/>
            <person name="Holt S."/>
            <person name="Cochrane G."/>
            <person name="Meng A."/>
            <person name="Brown T."/>
            <person name="Cohen L."/>
        </authorList>
    </citation>
    <scope>NUCLEOTIDE SEQUENCE</scope>
    <source>
        <strain evidence="10">CCMP 2712</strain>
    </source>
</reference>
<keyword evidence="5 7" id="KW-0508">mRNA splicing</keyword>
<dbReference type="GO" id="GO:0005681">
    <property type="term" value="C:spliceosomal complex"/>
    <property type="evidence" value="ECO:0007669"/>
    <property type="project" value="UniProtKB-UniRule"/>
</dbReference>
<evidence type="ECO:0000256" key="4">
    <source>
        <dbReference type="ARBA" id="ARBA00022728"/>
    </source>
</evidence>
<name>A0A7S4PJP6_GUITH</name>
<protein>
    <recommendedName>
        <fullName evidence="7">Pre-mRNA-splicing factor SLU7</fullName>
    </recommendedName>
</protein>
<comment type="subunit">
    <text evidence="7">Associated with the spliceosome.</text>
</comment>
<evidence type="ECO:0000256" key="6">
    <source>
        <dbReference type="ARBA" id="ARBA00023242"/>
    </source>
</evidence>
<organism evidence="10">
    <name type="scientific">Guillardia theta</name>
    <name type="common">Cryptophyte</name>
    <name type="synonym">Cryptomonas phi</name>
    <dbReference type="NCBI Taxonomy" id="55529"/>
    <lineage>
        <taxon>Eukaryota</taxon>
        <taxon>Cryptophyceae</taxon>
        <taxon>Pyrenomonadales</taxon>
        <taxon>Geminigeraceae</taxon>
        <taxon>Guillardia</taxon>
    </lineage>
</organism>
<evidence type="ECO:0000256" key="8">
    <source>
        <dbReference type="SAM" id="MobiDB-lite"/>
    </source>
</evidence>
<dbReference type="Pfam" id="PF11708">
    <property type="entry name" value="Slu7"/>
    <property type="match status" value="1"/>
</dbReference>
<keyword evidence="3 7" id="KW-0507">mRNA processing</keyword>
<dbReference type="PANTHER" id="PTHR12942:SF2">
    <property type="entry name" value="PRE-MRNA-SPLICING FACTOR SLU7"/>
    <property type="match status" value="1"/>
</dbReference>
<comment type="function">
    <text evidence="7">Involved in pre-mRNA splicing.</text>
</comment>
<evidence type="ECO:0000256" key="1">
    <source>
        <dbReference type="ARBA" id="ARBA00004123"/>
    </source>
</evidence>
<comment type="similarity">
    <text evidence="2 7">Belongs to the SLU7 family.</text>
</comment>
<feature type="compositionally biased region" description="Basic and acidic residues" evidence="8">
    <location>
        <begin position="97"/>
        <end position="110"/>
    </location>
</feature>
<dbReference type="EMBL" id="HBKN01047343">
    <property type="protein sequence ID" value="CAE2337293.1"/>
    <property type="molecule type" value="Transcribed_RNA"/>
</dbReference>
<proteinExistence type="inferred from homology"/>
<gene>
    <name evidence="10" type="ORF">GTHE00462_LOCUS36947</name>
</gene>